<evidence type="ECO:0000313" key="2">
    <source>
        <dbReference type="Proteomes" id="UP000492821"/>
    </source>
</evidence>
<sequence length="84" mass="9502">MYTQKNAMTPACRHSVSVMQKSQQNDENITVSEIRHSNVKFASQKKVTGMQGSFYCDVLITSFIFVLVFYLFVLAVAFAIQTVN</sequence>
<dbReference type="AlphaFoldDB" id="A0A7E4VT84"/>
<keyword evidence="1" id="KW-1133">Transmembrane helix</keyword>
<feature type="transmembrane region" description="Helical" evidence="1">
    <location>
        <begin position="54"/>
        <end position="80"/>
    </location>
</feature>
<evidence type="ECO:0000313" key="3">
    <source>
        <dbReference type="WBParaSite" id="Pan_g2762.t1"/>
    </source>
</evidence>
<reference evidence="2" key="1">
    <citation type="journal article" date="2013" name="Genetics">
        <title>The draft genome and transcriptome of Panagrellus redivivus are shaped by the harsh demands of a free-living lifestyle.</title>
        <authorList>
            <person name="Srinivasan J."/>
            <person name="Dillman A.R."/>
            <person name="Macchietto M.G."/>
            <person name="Heikkinen L."/>
            <person name="Lakso M."/>
            <person name="Fracchia K.M."/>
            <person name="Antoshechkin I."/>
            <person name="Mortazavi A."/>
            <person name="Wong G."/>
            <person name="Sternberg P.W."/>
        </authorList>
    </citation>
    <scope>NUCLEOTIDE SEQUENCE [LARGE SCALE GENOMIC DNA]</scope>
    <source>
        <strain evidence="2">MT8872</strain>
    </source>
</reference>
<accession>A0A7E4VT84</accession>
<name>A0A7E4VT84_PANRE</name>
<proteinExistence type="predicted"/>
<dbReference type="WBParaSite" id="Pan_g2762.t1">
    <property type="protein sequence ID" value="Pan_g2762.t1"/>
    <property type="gene ID" value="Pan_g2762"/>
</dbReference>
<evidence type="ECO:0000256" key="1">
    <source>
        <dbReference type="SAM" id="Phobius"/>
    </source>
</evidence>
<dbReference type="Proteomes" id="UP000492821">
    <property type="component" value="Unassembled WGS sequence"/>
</dbReference>
<keyword evidence="2" id="KW-1185">Reference proteome</keyword>
<organism evidence="2 3">
    <name type="scientific">Panagrellus redivivus</name>
    <name type="common">Microworm</name>
    <dbReference type="NCBI Taxonomy" id="6233"/>
    <lineage>
        <taxon>Eukaryota</taxon>
        <taxon>Metazoa</taxon>
        <taxon>Ecdysozoa</taxon>
        <taxon>Nematoda</taxon>
        <taxon>Chromadorea</taxon>
        <taxon>Rhabditida</taxon>
        <taxon>Tylenchina</taxon>
        <taxon>Panagrolaimomorpha</taxon>
        <taxon>Panagrolaimoidea</taxon>
        <taxon>Panagrolaimidae</taxon>
        <taxon>Panagrellus</taxon>
    </lineage>
</organism>
<protein>
    <submittedName>
        <fullName evidence="3">Neur_chan_memb domain-containing protein</fullName>
    </submittedName>
</protein>
<keyword evidence="1" id="KW-0812">Transmembrane</keyword>
<keyword evidence="1" id="KW-0472">Membrane</keyword>
<reference evidence="3" key="2">
    <citation type="submission" date="2020-10" db="UniProtKB">
        <authorList>
            <consortium name="WormBaseParasite"/>
        </authorList>
    </citation>
    <scope>IDENTIFICATION</scope>
</reference>